<proteinExistence type="evidence at transcript level"/>
<keyword evidence="1" id="KW-0812">Transmembrane</keyword>
<keyword evidence="1" id="KW-1133">Transmembrane helix</keyword>
<feature type="non-terminal residue" evidence="2">
    <location>
        <position position="1"/>
    </location>
</feature>
<sequence length="53" mass="6146">FVLQNILCNGRLIVFAHWSIFRRIPCSHCSSIFFLLPSVLGINFCFFVLPFVI</sequence>
<keyword evidence="1" id="KW-0472">Membrane</keyword>
<evidence type="ECO:0000313" key="2">
    <source>
        <dbReference type="EMBL" id="ACU17318.1"/>
    </source>
</evidence>
<feature type="transmembrane region" description="Helical" evidence="1">
    <location>
        <begin position="32"/>
        <end position="52"/>
    </location>
</feature>
<name>C6T6A6_SOYBN</name>
<dbReference type="EMBL" id="BT092971">
    <property type="protein sequence ID" value="ACU17318.1"/>
    <property type="molecule type" value="mRNA"/>
</dbReference>
<protein>
    <submittedName>
        <fullName evidence="2">Uncharacterized protein</fullName>
    </submittedName>
</protein>
<evidence type="ECO:0000256" key="1">
    <source>
        <dbReference type="SAM" id="Phobius"/>
    </source>
</evidence>
<accession>C6T6A6</accession>
<organism evidence="2">
    <name type="scientific">Glycine max</name>
    <name type="common">Soybean</name>
    <name type="synonym">Glycine hispida</name>
    <dbReference type="NCBI Taxonomy" id="3847"/>
    <lineage>
        <taxon>Eukaryota</taxon>
        <taxon>Viridiplantae</taxon>
        <taxon>Streptophyta</taxon>
        <taxon>Embryophyta</taxon>
        <taxon>Tracheophyta</taxon>
        <taxon>Spermatophyta</taxon>
        <taxon>Magnoliopsida</taxon>
        <taxon>eudicotyledons</taxon>
        <taxon>Gunneridae</taxon>
        <taxon>Pentapetalae</taxon>
        <taxon>rosids</taxon>
        <taxon>fabids</taxon>
        <taxon>Fabales</taxon>
        <taxon>Fabaceae</taxon>
        <taxon>Papilionoideae</taxon>
        <taxon>50 kb inversion clade</taxon>
        <taxon>NPAAA clade</taxon>
        <taxon>indigoferoid/millettioid clade</taxon>
        <taxon>Phaseoleae</taxon>
        <taxon>Glycine</taxon>
        <taxon>Glycine subgen. Soja</taxon>
    </lineage>
</organism>
<reference evidence="2" key="1">
    <citation type="submission" date="2009-08" db="EMBL/GenBank/DDBJ databases">
        <authorList>
            <person name="Cheung F."/>
            <person name="Xiao Y."/>
            <person name="Chan A."/>
            <person name="Moskal W."/>
            <person name="Town C.D."/>
        </authorList>
    </citation>
    <scope>NUCLEOTIDE SEQUENCE</scope>
</reference>
<dbReference type="AlphaFoldDB" id="C6T6A6"/>